<dbReference type="InterPro" id="IPR039809">
    <property type="entry name" value="Chemokine_b/g/d"/>
</dbReference>
<dbReference type="InterPro" id="IPR001811">
    <property type="entry name" value="Chemokine_IL8-like_dom"/>
</dbReference>
<evidence type="ECO:0000259" key="8">
    <source>
        <dbReference type="SMART" id="SM00199"/>
    </source>
</evidence>
<dbReference type="PRINTS" id="PR00437">
    <property type="entry name" value="SMALLCYTKCXC"/>
</dbReference>
<evidence type="ECO:0000256" key="7">
    <source>
        <dbReference type="SAM" id="SignalP"/>
    </source>
</evidence>
<evidence type="ECO:0000256" key="4">
    <source>
        <dbReference type="ARBA" id="ARBA00022525"/>
    </source>
</evidence>
<dbReference type="RefSeq" id="XP_014640251.1">
    <property type="nucleotide sequence ID" value="XM_014784765.1"/>
</dbReference>
<dbReference type="PANTHER" id="PTHR12015:SF198">
    <property type="entry name" value="PLATELET BASIC PROTEIN"/>
    <property type="match status" value="1"/>
</dbReference>
<feature type="chain" id="PRO_5046611427" description="C-X-C motif chemokine" evidence="7">
    <location>
        <begin position="39"/>
        <end position="120"/>
    </location>
</feature>
<dbReference type="SUPFAM" id="SSF54117">
    <property type="entry name" value="Interleukin 8-like chemokines"/>
    <property type="match status" value="1"/>
</dbReference>
<dbReference type="Gene3D" id="2.40.50.40">
    <property type="match status" value="1"/>
</dbReference>
<keyword evidence="3 6" id="KW-0202">Cytokine</keyword>
<evidence type="ECO:0000256" key="6">
    <source>
        <dbReference type="RuleBase" id="RU361149"/>
    </source>
</evidence>
<dbReference type="InterPro" id="IPR018048">
    <property type="entry name" value="Chemokine_CXC_CS"/>
</dbReference>
<evidence type="ECO:0000256" key="5">
    <source>
        <dbReference type="ARBA" id="ARBA00023157"/>
    </source>
</evidence>
<proteinExistence type="inferred from homology"/>
<comment type="subcellular location">
    <subcellularLocation>
        <location evidence="1 6">Secreted</location>
    </subcellularLocation>
</comment>
<evidence type="ECO:0000256" key="3">
    <source>
        <dbReference type="ARBA" id="ARBA00022514"/>
    </source>
</evidence>
<keyword evidence="4 6" id="KW-0964">Secreted</keyword>
<comment type="similarity">
    <text evidence="2 6">Belongs to the intercrine alpha (chemokine CxC) family.</text>
</comment>
<dbReference type="PRINTS" id="PR00436">
    <property type="entry name" value="INTERLEUKIN8"/>
</dbReference>
<dbReference type="Pfam" id="PF00048">
    <property type="entry name" value="IL8"/>
    <property type="match status" value="1"/>
</dbReference>
<dbReference type="InterPro" id="IPR033899">
    <property type="entry name" value="CXC_Chemokine_domain"/>
</dbReference>
<dbReference type="InterPro" id="IPR001089">
    <property type="entry name" value="Chemokine_CXC"/>
</dbReference>
<protein>
    <recommendedName>
        <fullName evidence="6">C-X-C motif chemokine</fullName>
    </recommendedName>
</protein>
<dbReference type="PANTHER" id="PTHR12015">
    <property type="entry name" value="SMALL INDUCIBLE CYTOKINE A"/>
    <property type="match status" value="1"/>
</dbReference>
<keyword evidence="6" id="KW-0145">Chemotaxis</keyword>
<feature type="signal peptide" evidence="7">
    <location>
        <begin position="1"/>
        <end position="38"/>
    </location>
</feature>
<feature type="domain" description="Chemokine interleukin-8-like" evidence="8">
    <location>
        <begin position="52"/>
        <end position="112"/>
    </location>
</feature>
<dbReference type="SMART" id="SM00199">
    <property type="entry name" value="SCY"/>
    <property type="match status" value="1"/>
</dbReference>
<name>A0ABM1CL20_CERSS</name>
<keyword evidence="5" id="KW-1015">Disulfide bond</keyword>
<evidence type="ECO:0000313" key="9">
    <source>
        <dbReference type="Proteomes" id="UP000694910"/>
    </source>
</evidence>
<organism evidence="9 10">
    <name type="scientific">Ceratotherium simum simum</name>
    <name type="common">Southern white rhinoceros</name>
    <dbReference type="NCBI Taxonomy" id="73337"/>
    <lineage>
        <taxon>Eukaryota</taxon>
        <taxon>Metazoa</taxon>
        <taxon>Chordata</taxon>
        <taxon>Craniata</taxon>
        <taxon>Vertebrata</taxon>
        <taxon>Euteleostomi</taxon>
        <taxon>Mammalia</taxon>
        <taxon>Eutheria</taxon>
        <taxon>Laurasiatheria</taxon>
        <taxon>Perissodactyla</taxon>
        <taxon>Rhinocerotidae</taxon>
        <taxon>Ceratotherium</taxon>
    </lineage>
</organism>
<evidence type="ECO:0000256" key="2">
    <source>
        <dbReference type="ARBA" id="ARBA00010665"/>
    </source>
</evidence>
<sequence>MNLRPKATSSCSSASPLWVLRVLLPLSLLLTALVPSIAIREPTSVDRELYVELRCLCLQTTSGVHPSKIQSLKVMRAGPHCHKVEVIATMRNGRKTCVDPQAPLYKKIIKKILESHLSAA</sequence>
<dbReference type="GeneID" id="101403532"/>
<accession>A0ABM1CL20</accession>
<gene>
    <name evidence="10" type="primary">LOC101403532</name>
</gene>
<dbReference type="Proteomes" id="UP000694910">
    <property type="component" value="Unplaced"/>
</dbReference>
<reference evidence="10" key="1">
    <citation type="submission" date="2025-08" db="UniProtKB">
        <authorList>
            <consortium name="RefSeq"/>
        </authorList>
    </citation>
    <scope>IDENTIFICATION</scope>
</reference>
<evidence type="ECO:0000256" key="1">
    <source>
        <dbReference type="ARBA" id="ARBA00004613"/>
    </source>
</evidence>
<keyword evidence="9" id="KW-1185">Reference proteome</keyword>
<dbReference type="InterPro" id="IPR036048">
    <property type="entry name" value="Interleukin_8-like_sf"/>
</dbReference>
<evidence type="ECO:0000313" key="10">
    <source>
        <dbReference type="RefSeq" id="XP_014640251.1"/>
    </source>
</evidence>
<dbReference type="CDD" id="cd00273">
    <property type="entry name" value="Chemokine_CXC"/>
    <property type="match status" value="1"/>
</dbReference>
<dbReference type="PROSITE" id="PS00471">
    <property type="entry name" value="SMALL_CYTOKINES_CXC"/>
    <property type="match status" value="1"/>
</dbReference>
<keyword evidence="7" id="KW-0732">Signal</keyword>